<dbReference type="Gene3D" id="3.80.10.10">
    <property type="entry name" value="Ribonuclease Inhibitor"/>
    <property type="match status" value="2"/>
</dbReference>
<reference evidence="4" key="1">
    <citation type="submission" date="2016-03" db="EMBL/GenBank/DDBJ databases">
        <title>Mechanisms controlling the formation of the plant cell surface in tip-growing cells are functionally conserved among land plants.</title>
        <authorList>
            <person name="Honkanen S."/>
            <person name="Jones V.A."/>
            <person name="Morieri G."/>
            <person name="Champion C."/>
            <person name="Hetherington A.J."/>
            <person name="Kelly S."/>
            <person name="Saint-Marcoux D."/>
            <person name="Proust H."/>
            <person name="Prescott H."/>
            <person name="Dolan L."/>
        </authorList>
    </citation>
    <scope>NUCLEOTIDE SEQUENCE [LARGE SCALE GENOMIC DNA]</scope>
    <source>
        <tissue evidence="4">Whole gametophyte</tissue>
    </source>
</reference>
<dbReference type="GO" id="GO:0005737">
    <property type="term" value="C:cytoplasm"/>
    <property type="evidence" value="ECO:0007669"/>
    <property type="project" value="TreeGrafter"/>
</dbReference>
<feature type="compositionally biased region" description="Basic and acidic residues" evidence="3">
    <location>
        <begin position="187"/>
        <end position="218"/>
    </location>
</feature>
<dbReference type="SMART" id="SM00369">
    <property type="entry name" value="LRR_TYP"/>
    <property type="match status" value="3"/>
</dbReference>
<feature type="compositionally biased region" description="Low complexity" evidence="3">
    <location>
        <begin position="752"/>
        <end position="762"/>
    </location>
</feature>
<dbReference type="InterPro" id="IPR032675">
    <property type="entry name" value="LRR_dom_sf"/>
</dbReference>
<dbReference type="InterPro" id="IPR001611">
    <property type="entry name" value="Leu-rich_rpt"/>
</dbReference>
<keyword evidence="5" id="KW-1185">Reference proteome</keyword>
<evidence type="ECO:0000313" key="4">
    <source>
        <dbReference type="EMBL" id="OAE32359.1"/>
    </source>
</evidence>
<feature type="compositionally biased region" description="Polar residues" evidence="3">
    <location>
        <begin position="297"/>
        <end position="319"/>
    </location>
</feature>
<evidence type="ECO:0000256" key="2">
    <source>
        <dbReference type="ARBA" id="ARBA00022737"/>
    </source>
</evidence>
<feature type="region of interest" description="Disordered" evidence="3">
    <location>
        <begin position="752"/>
        <end position="795"/>
    </location>
</feature>
<evidence type="ECO:0000313" key="5">
    <source>
        <dbReference type="Proteomes" id="UP000077202"/>
    </source>
</evidence>
<feature type="region of interest" description="Disordered" evidence="3">
    <location>
        <begin position="431"/>
        <end position="461"/>
    </location>
</feature>
<dbReference type="EMBL" id="LVLJ01000840">
    <property type="protein sequence ID" value="OAE32359.1"/>
    <property type="molecule type" value="Genomic_DNA"/>
</dbReference>
<dbReference type="SUPFAM" id="SSF52075">
    <property type="entry name" value="Outer arm dynein light chain 1"/>
    <property type="match status" value="1"/>
</dbReference>
<accession>A0A176WH00</accession>
<sequence length="902" mass="96297">MKGGVTCLGGMFCRRNKVKRAIIDDAIVAKKGSHDNMVTDGTAYKEYSVSFFASGKEGIITVANDVIAFRSQGSVHHVGEGRTHVCAEPEDVVVASVETVPAADAAAADAESRFAREFVATTASAADSPSPKAMTRCDAAITKPVTRSSSVNGLGDAEYEGEDEGEGEGDGEDEEDVTGASARGARRSTDARSEPIRIEDDSSSHAEALDNDCARYYDEFSTSGGGPGSIRRDEHSFGDLEMASGHVSDPGVYPKCLLESSCSSPMLDGREVAEKRKQQSHAGDGERDRDRRNQDNSSVLSGPQTTAGLSYESGSSTTGEVRDGAGRLAPGGSPKSEAAYEYKFGASSERKPWWKVFLVSHRNIHRDALGPLAEGDGGRSLSPLNGYMSDGEARSGRSSSPSNKIEGASDGDNCNGAVGRSLMLRSSFSDQDLYRQSSGGGPESASDELVAAPGTGKPSSITARRWDAFTEKTGLSRVEEWVSNVHPLAPTLDEDQMEGAEIVPESPTAPAAAFFAQLGEESPFADAEEKHGLVRGDGVLDVDAEMARRVVRSVNPLSTVAHFSGVGLKVMPSLGIFGSLKTLNLSANSFVRITPGCLPKSLHTLDLSRNQIVVIEGLRELTRLRALNLSFNRITRIGNGLSNCMSLKELYLSGNKISELEGLHRLSKLSVLDLSFNKVTTTKSLGQLAANYKSLQALNLLGNPVQSNLGDDHMRRMITGVCPQILYLNKQPLKTVSNRDAVDNNVARAALGKSAGGKALAKPSKRAAGHSAASSHRRSHSGGGASKIKPASKGVLSPVLVSQDPGYHRKAHHSRLPDKVSTSKEARKGFVPLPESAYPPLVDRKGRPVERMEFSMMPRVRSDDALFREHRQSVSSAQDLGNSSKLNDFVTFDKYDKVLVGQ</sequence>
<dbReference type="Proteomes" id="UP000077202">
    <property type="component" value="Unassembled WGS sequence"/>
</dbReference>
<feature type="compositionally biased region" description="Acidic residues" evidence="3">
    <location>
        <begin position="157"/>
        <end position="177"/>
    </location>
</feature>
<dbReference type="PROSITE" id="PS51450">
    <property type="entry name" value="LRR"/>
    <property type="match status" value="3"/>
</dbReference>
<evidence type="ECO:0008006" key="6">
    <source>
        <dbReference type="Google" id="ProtNLM"/>
    </source>
</evidence>
<evidence type="ECO:0000256" key="3">
    <source>
        <dbReference type="SAM" id="MobiDB-lite"/>
    </source>
</evidence>
<dbReference type="PANTHER" id="PTHR15454:SF37">
    <property type="entry name" value="OUTER ARM DYNEIN LIGHT CHAIN 1 PROTEIN"/>
    <property type="match status" value="1"/>
</dbReference>
<feature type="region of interest" description="Disordered" evidence="3">
    <location>
        <begin position="144"/>
        <end position="337"/>
    </location>
</feature>
<keyword evidence="2" id="KW-0677">Repeat</keyword>
<dbReference type="PANTHER" id="PTHR15454">
    <property type="entry name" value="NISCHARIN RELATED"/>
    <property type="match status" value="1"/>
</dbReference>
<proteinExistence type="predicted"/>
<comment type="caution">
    <text evidence="4">The sequence shown here is derived from an EMBL/GenBank/DDBJ whole genome shotgun (WGS) entry which is preliminary data.</text>
</comment>
<protein>
    <recommendedName>
        <fullName evidence="6">U2A'/phosphoprotein 32 family A C-terminal domain-containing protein</fullName>
    </recommendedName>
</protein>
<gene>
    <name evidence="4" type="ORF">AXG93_3017s1290</name>
</gene>
<evidence type="ECO:0000256" key="1">
    <source>
        <dbReference type="ARBA" id="ARBA00022614"/>
    </source>
</evidence>
<dbReference type="SMART" id="SM00365">
    <property type="entry name" value="LRR_SD22"/>
    <property type="match status" value="4"/>
</dbReference>
<dbReference type="FunFam" id="3.80.10.10:FF:000320">
    <property type="entry name" value="Protein phosphatase 1 regulatory subunit pprA"/>
    <property type="match status" value="1"/>
</dbReference>
<dbReference type="InterPro" id="IPR003591">
    <property type="entry name" value="Leu-rich_rpt_typical-subtyp"/>
</dbReference>
<keyword evidence="1" id="KW-0433">Leucine-rich repeat</keyword>
<feature type="compositionally biased region" description="Basic and acidic residues" evidence="3">
    <location>
        <begin position="268"/>
        <end position="294"/>
    </location>
</feature>
<organism evidence="4 5">
    <name type="scientific">Marchantia polymorpha subsp. ruderalis</name>
    <dbReference type="NCBI Taxonomy" id="1480154"/>
    <lineage>
        <taxon>Eukaryota</taxon>
        <taxon>Viridiplantae</taxon>
        <taxon>Streptophyta</taxon>
        <taxon>Embryophyta</taxon>
        <taxon>Marchantiophyta</taxon>
        <taxon>Marchantiopsida</taxon>
        <taxon>Marchantiidae</taxon>
        <taxon>Marchantiales</taxon>
        <taxon>Marchantiaceae</taxon>
        <taxon>Marchantia</taxon>
    </lineage>
</organism>
<name>A0A176WH00_MARPO</name>
<feature type="region of interest" description="Disordered" evidence="3">
    <location>
        <begin position="368"/>
        <end position="416"/>
    </location>
</feature>
<dbReference type="Pfam" id="PF14580">
    <property type="entry name" value="LRR_9"/>
    <property type="match status" value="1"/>
</dbReference>
<dbReference type="AlphaFoldDB" id="A0A176WH00"/>